<feature type="compositionally biased region" description="Polar residues" evidence="1">
    <location>
        <begin position="33"/>
        <end position="48"/>
    </location>
</feature>
<reference evidence="2 3" key="1">
    <citation type="submission" date="2018-02" db="EMBL/GenBank/DDBJ databases">
        <title>Draft genome sequences of Elsinoe sp., causing black scab on jojoba.</title>
        <authorList>
            <person name="Stodart B."/>
            <person name="Jeffress S."/>
            <person name="Ash G."/>
            <person name="Arun Chinnappa K."/>
        </authorList>
    </citation>
    <scope>NUCLEOTIDE SEQUENCE [LARGE SCALE GENOMIC DNA]</scope>
    <source>
        <strain evidence="2 3">Hillstone_2</strain>
    </source>
</reference>
<feature type="region of interest" description="Disordered" evidence="1">
    <location>
        <begin position="33"/>
        <end position="72"/>
    </location>
</feature>
<organism evidence="2 3">
    <name type="scientific">Elsinoe australis</name>
    <dbReference type="NCBI Taxonomy" id="40998"/>
    <lineage>
        <taxon>Eukaryota</taxon>
        <taxon>Fungi</taxon>
        <taxon>Dikarya</taxon>
        <taxon>Ascomycota</taxon>
        <taxon>Pezizomycotina</taxon>
        <taxon>Dothideomycetes</taxon>
        <taxon>Dothideomycetidae</taxon>
        <taxon>Myriangiales</taxon>
        <taxon>Elsinoaceae</taxon>
        <taxon>Elsinoe</taxon>
    </lineage>
</organism>
<dbReference type="Proteomes" id="UP000308133">
    <property type="component" value="Unassembled WGS sequence"/>
</dbReference>
<dbReference type="EMBL" id="PTQR01000054">
    <property type="protein sequence ID" value="TKX23518.1"/>
    <property type="molecule type" value="Genomic_DNA"/>
</dbReference>
<evidence type="ECO:0000256" key="1">
    <source>
        <dbReference type="SAM" id="MobiDB-lite"/>
    </source>
</evidence>
<protein>
    <submittedName>
        <fullName evidence="2">Uncharacterized protein</fullName>
    </submittedName>
</protein>
<comment type="caution">
    <text evidence="2">The sequence shown here is derived from an EMBL/GenBank/DDBJ whole genome shotgun (WGS) entry which is preliminary data.</text>
</comment>
<dbReference type="AlphaFoldDB" id="A0A4U7AY01"/>
<name>A0A4U7AY01_9PEZI</name>
<evidence type="ECO:0000313" key="3">
    <source>
        <dbReference type="Proteomes" id="UP000308133"/>
    </source>
</evidence>
<feature type="compositionally biased region" description="Low complexity" evidence="1">
    <location>
        <begin position="58"/>
        <end position="72"/>
    </location>
</feature>
<gene>
    <name evidence="2" type="ORF">C1H76_4588</name>
</gene>
<sequence length="265" mass="29383">MTQLHFYRNKSAFNRAAFVKTIENRDVVKPAVSTSPTQLQLHRNTSVTPLPPTKPHSSRLSKSATLSSPPLRSRASASLVQLQLHRNTSAFDKAAFVKTIEDRDVKPAVTFQIFGLLGTTPTSPQHLRLRQSRICQNYRGPRCQARRHTQNVNSWTNEGFVDFLQVTFALSRQQTKSTPACNLLAVECSKHIEALLQNKQFDGELRGNSHLGYLIIHALVVMATQRKTALPHKPIVKLSSPSLAVSQQDKQGPATPAQALGVIHS</sequence>
<accession>A0A4U7AY01</accession>
<evidence type="ECO:0000313" key="2">
    <source>
        <dbReference type="EMBL" id="TKX23518.1"/>
    </source>
</evidence>
<proteinExistence type="predicted"/>